<name>A0A1Q3E1J2_LENED</name>
<dbReference type="PROSITE" id="PS51257">
    <property type="entry name" value="PROKAR_LIPOPROTEIN"/>
    <property type="match status" value="1"/>
</dbReference>
<evidence type="ECO:0000313" key="2">
    <source>
        <dbReference type="Proteomes" id="UP000188533"/>
    </source>
</evidence>
<keyword evidence="2" id="KW-1185">Reference proteome</keyword>
<evidence type="ECO:0000313" key="1">
    <source>
        <dbReference type="EMBL" id="GAW01107.1"/>
    </source>
</evidence>
<organism evidence="1 2">
    <name type="scientific">Lentinula edodes</name>
    <name type="common">Shiitake mushroom</name>
    <name type="synonym">Lentinus edodes</name>
    <dbReference type="NCBI Taxonomy" id="5353"/>
    <lineage>
        <taxon>Eukaryota</taxon>
        <taxon>Fungi</taxon>
        <taxon>Dikarya</taxon>
        <taxon>Basidiomycota</taxon>
        <taxon>Agaricomycotina</taxon>
        <taxon>Agaricomycetes</taxon>
        <taxon>Agaricomycetidae</taxon>
        <taxon>Agaricales</taxon>
        <taxon>Marasmiineae</taxon>
        <taxon>Omphalotaceae</taxon>
        <taxon>Lentinula</taxon>
    </lineage>
</organism>
<dbReference type="Proteomes" id="UP000188533">
    <property type="component" value="Unassembled WGS sequence"/>
</dbReference>
<dbReference type="EMBL" id="BDGU01000051">
    <property type="protein sequence ID" value="GAW01107.1"/>
    <property type="molecule type" value="Genomic_DNA"/>
</dbReference>
<reference evidence="1 2" key="2">
    <citation type="submission" date="2017-02" db="EMBL/GenBank/DDBJ databases">
        <title>A genome survey and senescence transcriptome analysis in Lentinula edodes.</title>
        <authorList>
            <person name="Sakamoto Y."/>
            <person name="Nakade K."/>
            <person name="Sato S."/>
            <person name="Yoshida Y."/>
            <person name="Miyazaki K."/>
            <person name="Natsume S."/>
            <person name="Konno N."/>
        </authorList>
    </citation>
    <scope>NUCLEOTIDE SEQUENCE [LARGE SCALE GENOMIC DNA]</scope>
    <source>
        <strain evidence="1 2">NBRC 111202</strain>
    </source>
</reference>
<dbReference type="AlphaFoldDB" id="A0A1Q3E1J2"/>
<accession>A0A1Q3E1J2</accession>
<reference evidence="1 2" key="1">
    <citation type="submission" date="2016-08" db="EMBL/GenBank/DDBJ databases">
        <authorList>
            <consortium name="Lentinula edodes genome sequencing consortium"/>
            <person name="Sakamoto Y."/>
            <person name="Nakade K."/>
            <person name="Sato S."/>
            <person name="Yoshida Y."/>
            <person name="Miyazaki K."/>
            <person name="Natsume S."/>
            <person name="Konno N."/>
        </authorList>
    </citation>
    <scope>NUCLEOTIDE SEQUENCE [LARGE SCALE GENOMIC DNA]</scope>
    <source>
        <strain evidence="1 2">NBRC 111202</strain>
    </source>
</reference>
<sequence>MQRQTLMSNLPSTNSRNGIVGLGVTSCICDNKDLLTPLVKTTRDLLLNSVWIFLFHQYAFPNQFRFLHCARAHLHCIRITFICHTQSTRPFRLTFCGKTRTAQ</sequence>
<proteinExistence type="predicted"/>
<protein>
    <submittedName>
        <fullName evidence="1">Uncharacterized protein</fullName>
    </submittedName>
</protein>
<gene>
    <name evidence="1" type="ORF">LENED_002682</name>
</gene>
<comment type="caution">
    <text evidence="1">The sequence shown here is derived from an EMBL/GenBank/DDBJ whole genome shotgun (WGS) entry which is preliminary data.</text>
</comment>